<keyword evidence="4 13" id="KW-0812">Transmembrane</keyword>
<keyword evidence="10 13" id="KW-0675">Receptor</keyword>
<dbReference type="PRINTS" id="PR00237">
    <property type="entry name" value="GPCRRHODOPSN"/>
</dbReference>
<keyword evidence="9" id="KW-1015">Disulfide bond</keyword>
<feature type="domain" description="G-protein coupled receptors family 1 profile" evidence="15">
    <location>
        <begin position="44"/>
        <end position="292"/>
    </location>
</feature>
<dbReference type="Gene3D" id="1.20.1070.10">
    <property type="entry name" value="Rhodopsin 7-helix transmembrane proteins"/>
    <property type="match status" value="1"/>
</dbReference>
<evidence type="ECO:0000256" key="9">
    <source>
        <dbReference type="ARBA" id="ARBA00023157"/>
    </source>
</evidence>
<name>A0A4X2L1G1_VOMUR</name>
<evidence type="ECO:0000313" key="17">
    <source>
        <dbReference type="Proteomes" id="UP000314987"/>
    </source>
</evidence>
<dbReference type="PANTHER" id="PTHR24242">
    <property type="entry name" value="G-PROTEIN COUPLED RECEPTOR"/>
    <property type="match status" value="1"/>
</dbReference>
<dbReference type="OrthoDB" id="9444602at2759"/>
<evidence type="ECO:0000256" key="7">
    <source>
        <dbReference type="ARBA" id="ARBA00023040"/>
    </source>
</evidence>
<dbReference type="RefSeq" id="XP_027712520.1">
    <property type="nucleotide sequence ID" value="XM_027856719.1"/>
</dbReference>
<dbReference type="GeneID" id="114039091"/>
<dbReference type="PRINTS" id="PR00245">
    <property type="entry name" value="OLFACTORYR"/>
</dbReference>
<dbReference type="PROSITE" id="PS50262">
    <property type="entry name" value="G_PROTEIN_RECEP_F1_2"/>
    <property type="match status" value="1"/>
</dbReference>
<gene>
    <name evidence="16" type="primary">LOC114039091</name>
</gene>
<keyword evidence="2 14" id="KW-1003">Cell membrane</keyword>
<dbReference type="GO" id="GO:0004930">
    <property type="term" value="F:G protein-coupled receptor activity"/>
    <property type="evidence" value="ECO:0007669"/>
    <property type="project" value="UniProtKB-KW"/>
</dbReference>
<proteinExistence type="inferred from homology"/>
<feature type="transmembrane region" description="Helical" evidence="14">
    <location>
        <begin position="61"/>
        <end position="81"/>
    </location>
</feature>
<dbReference type="Proteomes" id="UP000314987">
    <property type="component" value="Unassembled WGS sequence"/>
</dbReference>
<keyword evidence="17" id="KW-1185">Reference proteome</keyword>
<feature type="transmembrane region" description="Helical" evidence="14">
    <location>
        <begin position="101"/>
        <end position="123"/>
    </location>
</feature>
<dbReference type="InterPro" id="IPR050939">
    <property type="entry name" value="Olfactory_GPCR1"/>
</dbReference>
<comment type="subcellular location">
    <subcellularLocation>
        <location evidence="1 14">Cell membrane</location>
        <topology evidence="1 14">Multi-pass membrane protein</topology>
    </subcellularLocation>
</comment>
<evidence type="ECO:0000259" key="15">
    <source>
        <dbReference type="PROSITE" id="PS50262"/>
    </source>
</evidence>
<dbReference type="OMA" id="MCLSKKP"/>
<evidence type="ECO:0000256" key="4">
    <source>
        <dbReference type="ARBA" id="ARBA00022692"/>
    </source>
</evidence>
<evidence type="ECO:0000256" key="6">
    <source>
        <dbReference type="ARBA" id="ARBA00022989"/>
    </source>
</evidence>
<dbReference type="FunFam" id="1.20.1070.10:FF:000010">
    <property type="entry name" value="Olfactory receptor"/>
    <property type="match status" value="1"/>
</dbReference>
<evidence type="ECO:0000256" key="5">
    <source>
        <dbReference type="ARBA" id="ARBA00022725"/>
    </source>
</evidence>
<evidence type="ECO:0000256" key="12">
    <source>
        <dbReference type="ARBA" id="ARBA00023224"/>
    </source>
</evidence>
<reference evidence="17" key="1">
    <citation type="submission" date="2018-12" db="EMBL/GenBank/DDBJ databases">
        <authorList>
            <person name="Yazar S."/>
        </authorList>
    </citation>
    <scope>NUCLEOTIDE SEQUENCE [LARGE SCALE GENOMIC DNA]</scope>
</reference>
<evidence type="ECO:0000313" key="16">
    <source>
        <dbReference type="Ensembl" id="ENSVURP00010015022.1"/>
    </source>
</evidence>
<dbReference type="CDD" id="cd15911">
    <property type="entry name" value="7tmA_OR11A-like"/>
    <property type="match status" value="1"/>
</dbReference>
<reference evidence="16" key="3">
    <citation type="submission" date="2025-09" db="UniProtKB">
        <authorList>
            <consortium name="Ensembl"/>
        </authorList>
    </citation>
    <scope>IDENTIFICATION</scope>
</reference>
<protein>
    <recommendedName>
        <fullName evidence="14">Olfactory receptor</fullName>
    </recommendedName>
</protein>
<sequence>MVHPPWENQTATVEFVLLGFSTVWQLNLALFTTFLAAYIFTVTGNTLIVLLVVLDHHLHTPMYFFLVNLSFLEIGYTSNIVPKMLASLSAGQNTISVASCLTQFYFFGSLAATECLLLAAMSYDRYVAICRPLHYTILMNGQVCIVLAASSWVSCFLLTALTIILLSRLTFCGPNEIDHFFCDFTPHVQLSCTDTSLMETTAFATSSAVTLVPFLLITASYSCILTILRIPSNAGRRKAFSTCSSHFTVVTMFYGTLIATYLAPSAHPSQFLRKVFSLLYTILTPMFNPSIYSLRNRDIHEALKRYLSRKTVLLQ</sequence>
<keyword evidence="6 14" id="KW-1133">Transmembrane helix</keyword>
<feature type="transmembrane region" description="Helical" evidence="14">
    <location>
        <begin position="275"/>
        <end position="294"/>
    </location>
</feature>
<feature type="transmembrane region" description="Helical" evidence="14">
    <location>
        <begin position="240"/>
        <end position="263"/>
    </location>
</feature>
<organism evidence="16 17">
    <name type="scientific">Vombatus ursinus</name>
    <name type="common">Common wombat</name>
    <dbReference type="NCBI Taxonomy" id="29139"/>
    <lineage>
        <taxon>Eukaryota</taxon>
        <taxon>Metazoa</taxon>
        <taxon>Chordata</taxon>
        <taxon>Craniata</taxon>
        <taxon>Vertebrata</taxon>
        <taxon>Euteleostomi</taxon>
        <taxon>Mammalia</taxon>
        <taxon>Metatheria</taxon>
        <taxon>Diprotodontia</taxon>
        <taxon>Vombatidae</taxon>
        <taxon>Vombatus</taxon>
    </lineage>
</organism>
<dbReference type="STRING" id="29139.ENSVURP00010015022"/>
<feature type="transmembrane region" description="Helical" evidence="14">
    <location>
        <begin position="143"/>
        <end position="166"/>
    </location>
</feature>
<evidence type="ECO:0000256" key="2">
    <source>
        <dbReference type="ARBA" id="ARBA00022475"/>
    </source>
</evidence>
<evidence type="ECO:0000256" key="11">
    <source>
        <dbReference type="ARBA" id="ARBA00023180"/>
    </source>
</evidence>
<evidence type="ECO:0000256" key="8">
    <source>
        <dbReference type="ARBA" id="ARBA00023136"/>
    </source>
</evidence>
<keyword evidence="7 13" id="KW-0297">G-protein coupled receptor</keyword>
<reference evidence="16" key="2">
    <citation type="submission" date="2025-08" db="UniProtKB">
        <authorList>
            <consortium name="Ensembl"/>
        </authorList>
    </citation>
    <scope>IDENTIFICATION</scope>
</reference>
<evidence type="ECO:0000256" key="1">
    <source>
        <dbReference type="ARBA" id="ARBA00004651"/>
    </source>
</evidence>
<dbReference type="GeneTree" id="ENSGT00940000163100"/>
<dbReference type="Ensembl" id="ENSVURT00010017064.1">
    <property type="protein sequence ID" value="ENSVURP00010015022.1"/>
    <property type="gene ID" value="ENSVURG00010011486.1"/>
</dbReference>
<evidence type="ECO:0000256" key="3">
    <source>
        <dbReference type="ARBA" id="ARBA00022606"/>
    </source>
</evidence>
<dbReference type="GO" id="GO:0004984">
    <property type="term" value="F:olfactory receptor activity"/>
    <property type="evidence" value="ECO:0007669"/>
    <property type="project" value="InterPro"/>
</dbReference>
<comment type="similarity">
    <text evidence="13">Belongs to the G-protein coupled receptor 1 family.</text>
</comment>
<dbReference type="AlphaFoldDB" id="A0A4X2L1G1"/>
<evidence type="ECO:0000256" key="10">
    <source>
        <dbReference type="ARBA" id="ARBA00023170"/>
    </source>
</evidence>
<keyword evidence="11" id="KW-0325">Glycoprotein</keyword>
<dbReference type="PANTHER" id="PTHR24242:SF365">
    <property type="entry name" value="OLFACTORY RECEPTOR"/>
    <property type="match status" value="1"/>
</dbReference>
<keyword evidence="12 13" id="KW-0807">Transducer</keyword>
<dbReference type="GO" id="GO:0005886">
    <property type="term" value="C:plasma membrane"/>
    <property type="evidence" value="ECO:0007669"/>
    <property type="project" value="UniProtKB-SubCell"/>
</dbReference>
<keyword evidence="8 14" id="KW-0472">Membrane</keyword>
<dbReference type="PROSITE" id="PS00237">
    <property type="entry name" value="G_PROTEIN_RECEP_F1_1"/>
    <property type="match status" value="1"/>
</dbReference>
<keyword evidence="5 14" id="KW-0552">Olfaction</keyword>
<feature type="transmembrane region" description="Helical" evidence="14">
    <location>
        <begin position="208"/>
        <end position="228"/>
    </location>
</feature>
<keyword evidence="3 14" id="KW-0716">Sensory transduction</keyword>
<dbReference type="InterPro" id="IPR000725">
    <property type="entry name" value="Olfact_rcpt"/>
</dbReference>
<dbReference type="InterPro" id="IPR000276">
    <property type="entry name" value="GPCR_Rhodpsn"/>
</dbReference>
<feature type="transmembrane region" description="Helical" evidence="14">
    <location>
        <begin position="28"/>
        <end position="54"/>
    </location>
</feature>
<dbReference type="InterPro" id="IPR017452">
    <property type="entry name" value="GPCR_Rhodpsn_7TM"/>
</dbReference>
<dbReference type="Pfam" id="PF13853">
    <property type="entry name" value="7tm_4"/>
    <property type="match status" value="1"/>
</dbReference>
<accession>A0A4X2L1G1</accession>
<evidence type="ECO:0000256" key="13">
    <source>
        <dbReference type="RuleBase" id="RU000688"/>
    </source>
</evidence>
<evidence type="ECO:0000256" key="14">
    <source>
        <dbReference type="RuleBase" id="RU363047"/>
    </source>
</evidence>
<dbReference type="SUPFAM" id="SSF81321">
    <property type="entry name" value="Family A G protein-coupled receptor-like"/>
    <property type="match status" value="1"/>
</dbReference>